<gene>
    <name evidence="4" type="ORF">DFR44_10858</name>
</gene>
<evidence type="ECO:0000313" key="5">
    <source>
        <dbReference type="Proteomes" id="UP000294480"/>
    </source>
</evidence>
<dbReference type="InterPro" id="IPR001537">
    <property type="entry name" value="SpoU_MeTrfase"/>
</dbReference>
<keyword evidence="1 4" id="KW-0489">Methyltransferase</keyword>
<evidence type="ECO:0000256" key="1">
    <source>
        <dbReference type="ARBA" id="ARBA00022603"/>
    </source>
</evidence>
<dbReference type="Pfam" id="PF00588">
    <property type="entry name" value="SpoU_methylase"/>
    <property type="match status" value="1"/>
</dbReference>
<dbReference type="RefSeq" id="WP_133619742.1">
    <property type="nucleotide sequence ID" value="NZ_SNZE01000008.1"/>
</dbReference>
<dbReference type="InterPro" id="IPR029064">
    <property type="entry name" value="Ribosomal_eL30-like_sf"/>
</dbReference>
<evidence type="ECO:0000256" key="2">
    <source>
        <dbReference type="ARBA" id="ARBA00022679"/>
    </source>
</evidence>
<comment type="caution">
    <text evidence="4">The sequence shown here is derived from an EMBL/GenBank/DDBJ whole genome shotgun (WGS) entry which is preliminary data.</text>
</comment>
<dbReference type="CDD" id="cd18095">
    <property type="entry name" value="SpoU-like_rRNA-MTase"/>
    <property type="match status" value="1"/>
</dbReference>
<dbReference type="Proteomes" id="UP000294480">
    <property type="component" value="Unassembled WGS sequence"/>
</dbReference>
<dbReference type="AlphaFoldDB" id="A0A4R6Y8E3"/>
<dbReference type="InterPro" id="IPR029026">
    <property type="entry name" value="tRNA_m1G_MTases_N"/>
</dbReference>
<feature type="domain" description="tRNA/rRNA methyltransferase SpoU type" evidence="3">
    <location>
        <begin position="113"/>
        <end position="251"/>
    </location>
</feature>
<sequence>MLITSKDNAAVKALKKLLSTPKRSDERIVLEGIHVCQAFLAQGGRPFKVWVAESSQMNLEIAELLMTLQTERVAVNRLPDAIFRELSILEQGASIIFEVVRPTETAWLTEGNAILLDGVQDPGNMGSILRSAAAAGVRHVYLNSTCVNPFSPKVLRAAVGAHFSLHIVEHVNLIELMGYLRQHGTQTIATSSYAASNLYDLNLNQAVAWLMGNEGAGVAQALIEAADMRAYIPMRHGESLNVAAAAAVCLFEMQRQQRH</sequence>
<dbReference type="Gene3D" id="3.40.1280.10">
    <property type="match status" value="1"/>
</dbReference>
<dbReference type="GO" id="GO:0006396">
    <property type="term" value="P:RNA processing"/>
    <property type="evidence" value="ECO:0007669"/>
    <property type="project" value="InterPro"/>
</dbReference>
<dbReference type="InterPro" id="IPR051259">
    <property type="entry name" value="rRNA_Methyltransferase"/>
</dbReference>
<proteinExistence type="predicted"/>
<protein>
    <submittedName>
        <fullName evidence="4">TrmH family RNA methyltransferase</fullName>
    </submittedName>
</protein>
<dbReference type="SUPFAM" id="SSF75217">
    <property type="entry name" value="alpha/beta knot"/>
    <property type="match status" value="1"/>
</dbReference>
<keyword evidence="5" id="KW-1185">Reference proteome</keyword>
<evidence type="ECO:0000313" key="4">
    <source>
        <dbReference type="EMBL" id="TDR31675.1"/>
    </source>
</evidence>
<dbReference type="GO" id="GO:0003723">
    <property type="term" value="F:RNA binding"/>
    <property type="evidence" value="ECO:0007669"/>
    <property type="project" value="InterPro"/>
</dbReference>
<dbReference type="PANTHER" id="PTHR43191">
    <property type="entry name" value="RRNA METHYLTRANSFERASE 3"/>
    <property type="match status" value="1"/>
</dbReference>
<dbReference type="Gene3D" id="3.30.1330.30">
    <property type="match status" value="1"/>
</dbReference>
<dbReference type="EMBL" id="SNZE01000008">
    <property type="protein sequence ID" value="TDR31675.1"/>
    <property type="molecule type" value="Genomic_DNA"/>
</dbReference>
<dbReference type="SUPFAM" id="SSF55315">
    <property type="entry name" value="L30e-like"/>
    <property type="match status" value="1"/>
</dbReference>
<dbReference type="PANTHER" id="PTHR43191:SF2">
    <property type="entry name" value="RRNA METHYLTRANSFERASE 3, MITOCHONDRIAL"/>
    <property type="match status" value="1"/>
</dbReference>
<keyword evidence="2 4" id="KW-0808">Transferase</keyword>
<reference evidence="4 5" key="1">
    <citation type="submission" date="2019-03" db="EMBL/GenBank/DDBJ databases">
        <title>Genomic Encyclopedia of Type Strains, Phase IV (KMG-IV): sequencing the most valuable type-strain genomes for metagenomic binning, comparative biology and taxonomic classification.</title>
        <authorList>
            <person name="Goeker M."/>
        </authorList>
    </citation>
    <scope>NUCLEOTIDE SEQUENCE [LARGE SCALE GENOMIC DNA]</scope>
    <source>
        <strain evidence="4 5">DSM 102852</strain>
    </source>
</reference>
<dbReference type="InterPro" id="IPR029028">
    <property type="entry name" value="Alpha/beta_knot_MTases"/>
</dbReference>
<organism evidence="4 5">
    <name type="scientific">Hydromonas duriensis</name>
    <dbReference type="NCBI Taxonomy" id="1527608"/>
    <lineage>
        <taxon>Bacteria</taxon>
        <taxon>Pseudomonadati</taxon>
        <taxon>Pseudomonadota</taxon>
        <taxon>Betaproteobacteria</taxon>
        <taxon>Burkholderiales</taxon>
        <taxon>Burkholderiaceae</taxon>
        <taxon>Hydromonas</taxon>
    </lineage>
</organism>
<name>A0A4R6Y8E3_9BURK</name>
<dbReference type="OrthoDB" id="9794400at2"/>
<dbReference type="GO" id="GO:0008173">
    <property type="term" value="F:RNA methyltransferase activity"/>
    <property type="evidence" value="ECO:0007669"/>
    <property type="project" value="InterPro"/>
</dbReference>
<dbReference type="GO" id="GO:0032259">
    <property type="term" value="P:methylation"/>
    <property type="evidence" value="ECO:0007669"/>
    <property type="project" value="UniProtKB-KW"/>
</dbReference>
<evidence type="ECO:0000259" key="3">
    <source>
        <dbReference type="Pfam" id="PF00588"/>
    </source>
</evidence>
<accession>A0A4R6Y8E3</accession>